<dbReference type="GO" id="GO:0009418">
    <property type="term" value="C:pilus shaft"/>
    <property type="evidence" value="ECO:0007669"/>
    <property type="project" value="InterPro"/>
</dbReference>
<dbReference type="NCBIfam" id="NF038041">
    <property type="entry name" value="fim_Mfa1_fam"/>
    <property type="match status" value="1"/>
</dbReference>
<feature type="chain" id="PRO_5017793172" description="Minor fimbrium subunit Mfa1 C-terminal domain-containing protein" evidence="2">
    <location>
        <begin position="21"/>
        <end position="511"/>
    </location>
</feature>
<keyword evidence="2" id="KW-0732">Signal</keyword>
<evidence type="ECO:0000256" key="2">
    <source>
        <dbReference type="SAM" id="SignalP"/>
    </source>
</evidence>
<feature type="domain" description="Minor fimbrium subunit Mfa1 C-terminal" evidence="3">
    <location>
        <begin position="409"/>
        <end position="505"/>
    </location>
</feature>
<feature type="compositionally biased region" description="Basic and acidic residues" evidence="1">
    <location>
        <begin position="461"/>
        <end position="477"/>
    </location>
</feature>
<evidence type="ECO:0000259" key="3">
    <source>
        <dbReference type="Pfam" id="PF15495"/>
    </source>
</evidence>
<dbReference type="InterPro" id="IPR047786">
    <property type="entry name" value="Mfa1_fim"/>
</dbReference>
<accession>A0A3E5F4A7</accession>
<organism evidence="4 5">
    <name type="scientific">Bacteroides uniformis</name>
    <dbReference type="NCBI Taxonomy" id="820"/>
    <lineage>
        <taxon>Bacteria</taxon>
        <taxon>Pseudomonadati</taxon>
        <taxon>Bacteroidota</taxon>
        <taxon>Bacteroidia</taxon>
        <taxon>Bacteroidales</taxon>
        <taxon>Bacteroidaceae</taxon>
        <taxon>Bacteroides</taxon>
    </lineage>
</organism>
<evidence type="ECO:0000313" key="4">
    <source>
        <dbReference type="EMBL" id="RGN95929.1"/>
    </source>
</evidence>
<feature type="region of interest" description="Disordered" evidence="1">
    <location>
        <begin position="456"/>
        <end position="489"/>
    </location>
</feature>
<evidence type="ECO:0000313" key="5">
    <source>
        <dbReference type="Proteomes" id="UP000260759"/>
    </source>
</evidence>
<dbReference type="EMBL" id="QSVA01000003">
    <property type="protein sequence ID" value="RGN95929.1"/>
    <property type="molecule type" value="Genomic_DNA"/>
</dbReference>
<proteinExistence type="predicted"/>
<dbReference type="AlphaFoldDB" id="A0A3E5F4A7"/>
<sequence length="511" mass="55993">MKVNNLFLAGVVALSLGMTACNNEDVPPVNNLGEGTTFVGMYISTMKDVSTRAVNDNQEDYGGRTEESKLTDLQLLSNVRPQAWTLGETADETGKFWETQTAGTFKVAPWKTNSGPQAMALLFNKGALSADIATAADQTYGSTAAAVDNIAALATDNKFVMTSRAEQKTIVPGITEDAAKTGTSEAQNVFSFDVERIVAQGLVAKDAALEEATADKKGTVDLADIKYTAINGAAKTYLFRNHAGKRTIGDADGLYDGFASAIDGYTDFKAAKEPEGSAKENLIRLGNLLSKDNPQRNDLGMYAAKGVAENVNTAKNVAGIYFLENSVKKEALTAENKNYGYYRLPYAKVYVTYIPNEVWKLDDDGKTLVKMDNYAKGTTFYRGEDDGLIYASKEAAKKSKWSPDQKAYTYTSGKCAYRALWNRQTITADGKSIVNADTRRNNTYLLTIKSFQGLGMPWDPSDPKDPYLPKPDDKDEPTNPENPDIEKEETYMRVEAKVLQWNLVSRDVILE</sequence>
<dbReference type="PROSITE" id="PS51257">
    <property type="entry name" value="PROKAR_LIPOPROTEIN"/>
    <property type="match status" value="1"/>
</dbReference>
<reference evidence="4 5" key="1">
    <citation type="submission" date="2018-08" db="EMBL/GenBank/DDBJ databases">
        <title>A genome reference for cultivated species of the human gut microbiota.</title>
        <authorList>
            <person name="Zou Y."/>
            <person name="Xue W."/>
            <person name="Luo G."/>
        </authorList>
    </citation>
    <scope>NUCLEOTIDE SEQUENCE [LARGE SCALE GENOMIC DNA]</scope>
    <source>
        <strain evidence="4 5">OM03-4</strain>
    </source>
</reference>
<dbReference type="Pfam" id="PF15495">
    <property type="entry name" value="Fimbrillin_C"/>
    <property type="match status" value="1"/>
</dbReference>
<dbReference type="RefSeq" id="WP_117599869.1">
    <property type="nucleotide sequence ID" value="NZ_BAABYI010000001.1"/>
</dbReference>
<name>A0A3E5F4A7_BACUN</name>
<evidence type="ECO:0000256" key="1">
    <source>
        <dbReference type="SAM" id="MobiDB-lite"/>
    </source>
</evidence>
<gene>
    <name evidence="4" type="ORF">DXB37_04960</name>
</gene>
<dbReference type="Gene3D" id="2.60.40.3690">
    <property type="match status" value="1"/>
</dbReference>
<comment type="caution">
    <text evidence="4">The sequence shown here is derived from an EMBL/GenBank/DDBJ whole genome shotgun (WGS) entry which is preliminary data.</text>
</comment>
<dbReference type="InterPro" id="IPR029140">
    <property type="entry name" value="Mfa1_C"/>
</dbReference>
<feature type="signal peptide" evidence="2">
    <location>
        <begin position="1"/>
        <end position="20"/>
    </location>
</feature>
<protein>
    <recommendedName>
        <fullName evidence="3">Minor fimbrium subunit Mfa1 C-terminal domain-containing protein</fullName>
    </recommendedName>
</protein>
<dbReference type="Proteomes" id="UP000260759">
    <property type="component" value="Unassembled WGS sequence"/>
</dbReference>